<keyword evidence="3" id="KW-0067">ATP-binding</keyword>
<dbReference type="AlphaFoldDB" id="A0A3P7SBX6"/>
<dbReference type="InterPro" id="IPR032781">
    <property type="entry name" value="ABC_tran_Xtn"/>
</dbReference>
<dbReference type="GO" id="GO:0005524">
    <property type="term" value="F:ATP binding"/>
    <property type="evidence" value="ECO:0007669"/>
    <property type="project" value="UniProtKB-KW"/>
</dbReference>
<dbReference type="GO" id="GO:0003677">
    <property type="term" value="F:DNA binding"/>
    <property type="evidence" value="ECO:0007669"/>
    <property type="project" value="InterPro"/>
</dbReference>
<dbReference type="InterPro" id="IPR003439">
    <property type="entry name" value="ABC_transporter-like_ATP-bd"/>
</dbReference>
<keyword evidence="2" id="KW-0547">Nucleotide-binding</keyword>
<feature type="coiled-coil region" evidence="4">
    <location>
        <begin position="86"/>
        <end position="113"/>
    </location>
</feature>
<dbReference type="PANTHER" id="PTHR42855">
    <property type="entry name" value="ABC TRANSPORTER ATP-BINDING SUBUNIT"/>
    <property type="match status" value="1"/>
</dbReference>
<dbReference type="FunFam" id="3.40.50.300:FF:000011">
    <property type="entry name" value="Putative ABC transporter ATP-binding component"/>
    <property type="match status" value="1"/>
</dbReference>
<name>A0A3P7SBX6_9FIRM</name>
<dbReference type="InterPro" id="IPR037118">
    <property type="entry name" value="Val-tRNA_synth_C_sf"/>
</dbReference>
<evidence type="ECO:0000256" key="2">
    <source>
        <dbReference type="ARBA" id="ARBA00022741"/>
    </source>
</evidence>
<feature type="domain" description="ABC transporter" evidence="5">
    <location>
        <begin position="3"/>
        <end position="260"/>
    </location>
</feature>
<dbReference type="PANTHER" id="PTHR42855:SF2">
    <property type="entry name" value="DRUG RESISTANCE ABC TRANSPORTER,ATP-BINDING PROTEIN"/>
    <property type="match status" value="1"/>
</dbReference>
<dbReference type="SMART" id="SM00382">
    <property type="entry name" value="AAA"/>
    <property type="match status" value="2"/>
</dbReference>
<dbReference type="RefSeq" id="WP_125138215.1">
    <property type="nucleotide sequence ID" value="NZ_LR130778.1"/>
</dbReference>
<dbReference type="EMBL" id="LR130778">
    <property type="protein sequence ID" value="VDN49209.1"/>
    <property type="molecule type" value="Genomic_DNA"/>
</dbReference>
<keyword evidence="7" id="KW-1185">Reference proteome</keyword>
<gene>
    <name evidence="6" type="primary">ydiF</name>
    <name evidence="6" type="ORF">PATL70BA_3283</name>
</gene>
<dbReference type="InterPro" id="IPR032524">
    <property type="entry name" value="ABC_tran_C"/>
</dbReference>
<dbReference type="Pfam" id="PF00005">
    <property type="entry name" value="ABC_tran"/>
    <property type="match status" value="2"/>
</dbReference>
<evidence type="ECO:0000313" key="7">
    <source>
        <dbReference type="Proteomes" id="UP000279029"/>
    </source>
</evidence>
<dbReference type="Pfam" id="PF16326">
    <property type="entry name" value="ABC_tran_CTD"/>
    <property type="match status" value="1"/>
</dbReference>
<dbReference type="Gene3D" id="1.10.287.380">
    <property type="entry name" value="Valyl-tRNA synthetase, C-terminal domain"/>
    <property type="match status" value="1"/>
</dbReference>
<dbReference type="InterPro" id="IPR017871">
    <property type="entry name" value="ABC_transporter-like_CS"/>
</dbReference>
<accession>A0A3P7SBX6</accession>
<dbReference type="InterPro" id="IPR027417">
    <property type="entry name" value="P-loop_NTPase"/>
</dbReference>
<dbReference type="SUPFAM" id="SSF52540">
    <property type="entry name" value="P-loop containing nucleoside triphosphate hydrolases"/>
    <property type="match status" value="2"/>
</dbReference>
<dbReference type="Proteomes" id="UP000279029">
    <property type="component" value="Chromosome"/>
</dbReference>
<dbReference type="PROSITE" id="PS50893">
    <property type="entry name" value="ABC_TRANSPORTER_2"/>
    <property type="match status" value="2"/>
</dbReference>
<dbReference type="KEGG" id="cbar:PATL70BA_3283"/>
<evidence type="ECO:0000256" key="4">
    <source>
        <dbReference type="SAM" id="Coils"/>
    </source>
</evidence>
<dbReference type="FunFam" id="3.40.50.300:FF:000309">
    <property type="entry name" value="ABC transporter ATP-binding protein"/>
    <property type="match status" value="1"/>
</dbReference>
<reference evidence="6 7" key="1">
    <citation type="submission" date="2018-09" db="EMBL/GenBank/DDBJ databases">
        <authorList>
            <person name="Postec A."/>
        </authorList>
    </citation>
    <scope>NUCLEOTIDE SEQUENCE [LARGE SCALE GENOMIC DNA]</scope>
    <source>
        <strain evidence="6">70B-A</strain>
    </source>
</reference>
<evidence type="ECO:0000256" key="1">
    <source>
        <dbReference type="ARBA" id="ARBA00022737"/>
    </source>
</evidence>
<protein>
    <submittedName>
        <fullName evidence="6">Putative energy-sensing inhibitor of translation</fullName>
    </submittedName>
</protein>
<dbReference type="Gene3D" id="3.40.50.300">
    <property type="entry name" value="P-loop containing nucleotide triphosphate hydrolases"/>
    <property type="match status" value="2"/>
</dbReference>
<proteinExistence type="predicted"/>
<dbReference type="Pfam" id="PF12848">
    <property type="entry name" value="ABC_tran_Xtn"/>
    <property type="match status" value="1"/>
</dbReference>
<dbReference type="InterPro" id="IPR051309">
    <property type="entry name" value="ABCF_ATPase"/>
</dbReference>
<dbReference type="PROSITE" id="PS00211">
    <property type="entry name" value="ABC_TRANSPORTER_1"/>
    <property type="match status" value="1"/>
</dbReference>
<evidence type="ECO:0000256" key="3">
    <source>
        <dbReference type="ARBA" id="ARBA00022840"/>
    </source>
</evidence>
<dbReference type="CDD" id="cd03221">
    <property type="entry name" value="ABCF_EF-3"/>
    <property type="match status" value="2"/>
</dbReference>
<feature type="domain" description="ABC transporter" evidence="5">
    <location>
        <begin position="330"/>
        <end position="543"/>
    </location>
</feature>
<organism evidence="6 7">
    <name type="scientific">Petrocella atlantisensis</name>
    <dbReference type="NCBI Taxonomy" id="2173034"/>
    <lineage>
        <taxon>Bacteria</taxon>
        <taxon>Bacillati</taxon>
        <taxon>Bacillota</taxon>
        <taxon>Clostridia</taxon>
        <taxon>Lachnospirales</taxon>
        <taxon>Vallitaleaceae</taxon>
        <taxon>Petrocella</taxon>
    </lineage>
</organism>
<dbReference type="GO" id="GO:0016887">
    <property type="term" value="F:ATP hydrolysis activity"/>
    <property type="evidence" value="ECO:0007669"/>
    <property type="project" value="InterPro"/>
</dbReference>
<sequence>MILSCKNVSKSFIVDTLLKDINFIINEGEKVALIGINGAGKTTLFRIITGELLADTGSVYKATGKTFGYLKQNALSDSTQTLYKYVYNANEQLVHIKNELTDLEEKIHLHEGDLHILDKLNEDYAGLRHLFESIDGYQYESFIKGVLKGLGFTQDDYELEVAKLSGGQKTRLALARELILNPDCLMLDEPTNHLDMDAIRWLEGFLQSYKGTLFIISHDRFFLDQIVNKTIEIEMGEAIVYQGNFSDFMTKKAHIKEVQVKHYDQQQKTIKQQEDVIKKLRSFNREKSIKRAESREKLLEKVERLDRPMEVQADMHLQLKPRYESGHDVMKVIDLCKSFDRLELLDHIQFEIKKGEHIALIGDNGSGKSTLFKIINKVMQADSGQIQLGAKVKIGYYDQEHQLLNSDNTLIDEISDAYPTLTQGEIRNILASYLFKSDDVFKQVSKLSGGEKGRLTLVKLMLSEANFLILDEPTNHLDLISKSILENALIGYQGTLLFISHDRYFVNRVAHKVMHLSDKKIKTYLGNYDEFLRQHDVKSSEETVALSEITTENKSNWLDDKAKKTERRRLENLLEKAELDIHNHEDQIENIHQQLCQEAVYTDHEAATRLTEEKSVLEASLEKLYETWTHLHDALEEIDV</sequence>
<evidence type="ECO:0000313" key="6">
    <source>
        <dbReference type="EMBL" id="VDN49209.1"/>
    </source>
</evidence>
<keyword evidence="1" id="KW-0677">Repeat</keyword>
<evidence type="ECO:0000259" key="5">
    <source>
        <dbReference type="PROSITE" id="PS50893"/>
    </source>
</evidence>
<feature type="coiled-coil region" evidence="4">
    <location>
        <begin position="560"/>
        <end position="627"/>
    </location>
</feature>
<keyword evidence="4" id="KW-0175">Coiled coil</keyword>
<dbReference type="InterPro" id="IPR003593">
    <property type="entry name" value="AAA+_ATPase"/>
</dbReference>
<dbReference type="OrthoDB" id="9801441at2"/>